<gene>
    <name evidence="7" type="primary">FMRFaR_1</name>
    <name evidence="7" type="ORF">CEXT_662681</name>
</gene>
<keyword evidence="4 5" id="KW-0472">Membrane</keyword>
<evidence type="ECO:0000259" key="6">
    <source>
        <dbReference type="PROSITE" id="PS50262"/>
    </source>
</evidence>
<name>A0AAV4UKW9_CAEEX</name>
<dbReference type="Gene3D" id="1.20.1070.10">
    <property type="entry name" value="Rhodopsin 7-helix transmembrane proteins"/>
    <property type="match status" value="1"/>
</dbReference>
<organism evidence="7 8">
    <name type="scientific">Caerostris extrusa</name>
    <name type="common">Bark spider</name>
    <name type="synonym">Caerostris bankana</name>
    <dbReference type="NCBI Taxonomy" id="172846"/>
    <lineage>
        <taxon>Eukaryota</taxon>
        <taxon>Metazoa</taxon>
        <taxon>Ecdysozoa</taxon>
        <taxon>Arthropoda</taxon>
        <taxon>Chelicerata</taxon>
        <taxon>Arachnida</taxon>
        <taxon>Araneae</taxon>
        <taxon>Araneomorphae</taxon>
        <taxon>Entelegynae</taxon>
        <taxon>Araneoidea</taxon>
        <taxon>Araneidae</taxon>
        <taxon>Caerostris</taxon>
    </lineage>
</organism>
<sequence length="118" mass="13015">MTRRRDNGDQSTQESKITVMLIAVVILFLVCQLPTAVALLYKAFHEVEHGSNEDFLLRGLGNIFNFLVAVNAAGNFCAVLSSESKIQKDLSSHILPLPQGQTYQIALSLPEYSLLKHG</sequence>
<keyword evidence="3 5" id="KW-1133">Transmembrane helix</keyword>
<evidence type="ECO:0000313" key="8">
    <source>
        <dbReference type="Proteomes" id="UP001054945"/>
    </source>
</evidence>
<dbReference type="GO" id="GO:0016020">
    <property type="term" value="C:membrane"/>
    <property type="evidence" value="ECO:0007669"/>
    <property type="project" value="UniProtKB-SubCell"/>
</dbReference>
<evidence type="ECO:0000256" key="3">
    <source>
        <dbReference type="ARBA" id="ARBA00022989"/>
    </source>
</evidence>
<comment type="caution">
    <text evidence="7">The sequence shown here is derived from an EMBL/GenBank/DDBJ whole genome shotgun (WGS) entry which is preliminary data.</text>
</comment>
<evidence type="ECO:0000256" key="2">
    <source>
        <dbReference type="ARBA" id="ARBA00022692"/>
    </source>
</evidence>
<evidence type="ECO:0000256" key="4">
    <source>
        <dbReference type="ARBA" id="ARBA00023136"/>
    </source>
</evidence>
<protein>
    <submittedName>
        <fullName evidence="7">FMRFamide receptor</fullName>
    </submittedName>
</protein>
<reference evidence="7 8" key="1">
    <citation type="submission" date="2021-06" db="EMBL/GenBank/DDBJ databases">
        <title>Caerostris extrusa draft genome.</title>
        <authorList>
            <person name="Kono N."/>
            <person name="Arakawa K."/>
        </authorList>
    </citation>
    <scope>NUCLEOTIDE SEQUENCE [LARGE SCALE GENOMIC DNA]</scope>
</reference>
<keyword evidence="7" id="KW-0675">Receptor</keyword>
<evidence type="ECO:0000256" key="1">
    <source>
        <dbReference type="ARBA" id="ARBA00004370"/>
    </source>
</evidence>
<dbReference type="InterPro" id="IPR017452">
    <property type="entry name" value="GPCR_Rhodpsn_7TM"/>
</dbReference>
<dbReference type="Proteomes" id="UP001054945">
    <property type="component" value="Unassembled WGS sequence"/>
</dbReference>
<evidence type="ECO:0000313" key="7">
    <source>
        <dbReference type="EMBL" id="GIY58366.1"/>
    </source>
</evidence>
<accession>A0AAV4UKW9</accession>
<dbReference type="PANTHER" id="PTHR46641">
    <property type="entry name" value="FMRFAMIDE RECEPTOR-RELATED"/>
    <property type="match status" value="1"/>
</dbReference>
<feature type="domain" description="G-protein coupled receptors family 1 profile" evidence="6">
    <location>
        <begin position="1"/>
        <end position="79"/>
    </location>
</feature>
<dbReference type="PROSITE" id="PS50262">
    <property type="entry name" value="G_PROTEIN_RECEP_F1_2"/>
    <property type="match status" value="1"/>
</dbReference>
<feature type="transmembrane region" description="Helical" evidence="5">
    <location>
        <begin position="21"/>
        <end position="43"/>
    </location>
</feature>
<dbReference type="AlphaFoldDB" id="A0AAV4UKW9"/>
<keyword evidence="2 5" id="KW-0812">Transmembrane</keyword>
<proteinExistence type="predicted"/>
<keyword evidence="8" id="KW-1185">Reference proteome</keyword>
<evidence type="ECO:0000256" key="5">
    <source>
        <dbReference type="SAM" id="Phobius"/>
    </source>
</evidence>
<feature type="transmembrane region" description="Helical" evidence="5">
    <location>
        <begin position="63"/>
        <end position="81"/>
    </location>
</feature>
<dbReference type="EMBL" id="BPLR01013050">
    <property type="protein sequence ID" value="GIY58366.1"/>
    <property type="molecule type" value="Genomic_DNA"/>
</dbReference>
<comment type="subcellular location">
    <subcellularLocation>
        <location evidence="1">Membrane</location>
    </subcellularLocation>
</comment>
<dbReference type="PANTHER" id="PTHR46641:SF22">
    <property type="entry name" value="PROCTOLIN RECEPTOR, ISOFORM A"/>
    <property type="match status" value="1"/>
</dbReference>
<dbReference type="InterPro" id="IPR052954">
    <property type="entry name" value="GPCR-Ligand_Int"/>
</dbReference>
<dbReference type="SUPFAM" id="SSF81321">
    <property type="entry name" value="Family A G protein-coupled receptor-like"/>
    <property type="match status" value="1"/>
</dbReference>